<feature type="transmembrane region" description="Helical" evidence="8">
    <location>
        <begin position="371"/>
        <end position="396"/>
    </location>
</feature>
<reference evidence="10 11" key="1">
    <citation type="submission" date="2021-01" db="EMBL/GenBank/DDBJ databases">
        <title>Whole genome shotgun sequence of Planotetraspora mira NBRC 15435.</title>
        <authorList>
            <person name="Komaki H."/>
            <person name="Tamura T."/>
        </authorList>
    </citation>
    <scope>NUCLEOTIDE SEQUENCE [LARGE SCALE GENOMIC DNA]</scope>
    <source>
        <strain evidence="10 11">NBRC 15435</strain>
    </source>
</reference>
<dbReference type="PROSITE" id="PS50850">
    <property type="entry name" value="MFS"/>
    <property type="match status" value="1"/>
</dbReference>
<accession>A0A8J3TY82</accession>
<evidence type="ECO:0000256" key="3">
    <source>
        <dbReference type="ARBA" id="ARBA00022475"/>
    </source>
</evidence>
<feature type="transmembrane region" description="Helical" evidence="8">
    <location>
        <begin position="21"/>
        <end position="40"/>
    </location>
</feature>
<keyword evidence="2" id="KW-0813">Transport</keyword>
<gene>
    <name evidence="10" type="ORF">Pmi06nite_81760</name>
</gene>
<comment type="caution">
    <text evidence="10">The sequence shown here is derived from an EMBL/GenBank/DDBJ whole genome shotgun (WGS) entry which is preliminary data.</text>
</comment>
<dbReference type="Pfam" id="PF07690">
    <property type="entry name" value="MFS_1"/>
    <property type="match status" value="1"/>
</dbReference>
<evidence type="ECO:0000313" key="10">
    <source>
        <dbReference type="EMBL" id="GII34734.1"/>
    </source>
</evidence>
<dbReference type="InterPro" id="IPR036259">
    <property type="entry name" value="MFS_trans_sf"/>
</dbReference>
<dbReference type="InterPro" id="IPR005829">
    <property type="entry name" value="Sugar_transporter_CS"/>
</dbReference>
<dbReference type="RefSeq" id="WP_203958516.1">
    <property type="nucleotide sequence ID" value="NZ_BOOO01000056.1"/>
</dbReference>
<keyword evidence="6 8" id="KW-0472">Membrane</keyword>
<proteinExistence type="predicted"/>
<feature type="transmembrane region" description="Helical" evidence="8">
    <location>
        <begin position="150"/>
        <end position="171"/>
    </location>
</feature>
<dbReference type="InterPro" id="IPR011701">
    <property type="entry name" value="MFS"/>
</dbReference>
<evidence type="ECO:0000256" key="6">
    <source>
        <dbReference type="ARBA" id="ARBA00023136"/>
    </source>
</evidence>
<feature type="domain" description="Major facilitator superfamily (MFS) profile" evidence="9">
    <location>
        <begin position="24"/>
        <end position="471"/>
    </location>
</feature>
<dbReference type="PROSITE" id="PS00216">
    <property type="entry name" value="SUGAR_TRANSPORT_1"/>
    <property type="match status" value="1"/>
</dbReference>
<dbReference type="InterPro" id="IPR020846">
    <property type="entry name" value="MFS_dom"/>
</dbReference>
<feature type="region of interest" description="Disordered" evidence="7">
    <location>
        <begin position="473"/>
        <end position="499"/>
    </location>
</feature>
<evidence type="ECO:0000256" key="8">
    <source>
        <dbReference type="SAM" id="Phobius"/>
    </source>
</evidence>
<keyword evidence="5 8" id="KW-1133">Transmembrane helix</keyword>
<organism evidence="10 11">
    <name type="scientific">Planotetraspora mira</name>
    <dbReference type="NCBI Taxonomy" id="58121"/>
    <lineage>
        <taxon>Bacteria</taxon>
        <taxon>Bacillati</taxon>
        <taxon>Actinomycetota</taxon>
        <taxon>Actinomycetes</taxon>
        <taxon>Streptosporangiales</taxon>
        <taxon>Streptosporangiaceae</taxon>
        <taxon>Planotetraspora</taxon>
    </lineage>
</organism>
<feature type="transmembrane region" description="Helical" evidence="8">
    <location>
        <begin position="344"/>
        <end position="365"/>
    </location>
</feature>
<name>A0A8J3TY82_9ACTN</name>
<keyword evidence="3" id="KW-1003">Cell membrane</keyword>
<dbReference type="GO" id="GO:0022857">
    <property type="term" value="F:transmembrane transporter activity"/>
    <property type="evidence" value="ECO:0007669"/>
    <property type="project" value="InterPro"/>
</dbReference>
<evidence type="ECO:0000256" key="5">
    <source>
        <dbReference type="ARBA" id="ARBA00022989"/>
    </source>
</evidence>
<evidence type="ECO:0000256" key="2">
    <source>
        <dbReference type="ARBA" id="ARBA00022448"/>
    </source>
</evidence>
<dbReference type="GO" id="GO:0005886">
    <property type="term" value="C:plasma membrane"/>
    <property type="evidence" value="ECO:0007669"/>
    <property type="project" value="UniProtKB-SubCell"/>
</dbReference>
<feature type="transmembrane region" description="Helical" evidence="8">
    <location>
        <begin position="417"/>
        <end position="435"/>
    </location>
</feature>
<feature type="transmembrane region" description="Helical" evidence="8">
    <location>
        <begin position="447"/>
        <end position="465"/>
    </location>
</feature>
<feature type="transmembrane region" description="Helical" evidence="8">
    <location>
        <begin position="60"/>
        <end position="78"/>
    </location>
</feature>
<dbReference type="Gene3D" id="1.20.1720.10">
    <property type="entry name" value="Multidrug resistance protein D"/>
    <property type="match status" value="1"/>
</dbReference>
<keyword evidence="4 8" id="KW-0812">Transmembrane</keyword>
<feature type="transmembrane region" description="Helical" evidence="8">
    <location>
        <begin position="210"/>
        <end position="231"/>
    </location>
</feature>
<evidence type="ECO:0000256" key="1">
    <source>
        <dbReference type="ARBA" id="ARBA00004651"/>
    </source>
</evidence>
<feature type="transmembrane region" description="Helical" evidence="8">
    <location>
        <begin position="309"/>
        <end position="332"/>
    </location>
</feature>
<evidence type="ECO:0000256" key="7">
    <source>
        <dbReference type="SAM" id="MobiDB-lite"/>
    </source>
</evidence>
<protein>
    <submittedName>
        <fullName evidence="10">MFS transporter</fullName>
    </submittedName>
</protein>
<sequence length="499" mass="50149">MADHSTNGAAPLPAAGGSRRAVFVISLICAAQFVLQLDFSIVNVALPSIQRELGMPAAELQWIVTGYALAFGSLLLAGGRLADLLGRRQVLAVGLALFAIASLACGLAQWPIMLIIARIVQGAAGAMVAPAALSLLTTTNAEGAARNRALAIWQATTAAGATAAIVAGGLLTQYFGWRAVFLINPPIIAILLALVPRLPAGKRSGSGGSVDVRGALLVTTGIAALIFGLSSGQQHGFTAPATLIALALVVLLTTGFVFAEKRSAAPMLPLSILAEPARRAAIAAMLLIGAILAGYVYFASLYLQKVLGFSPVATGLALVPSTVTVVLVSTLGTRRLLARFRIKAVLLAGLVSMGAGQLWLAQITAGASYPAAVLPGLVLTAAGVGLTLPTASIAITSGVQASDQGLAGALFTTSQQTGAAVGLAILATAAAAATAGHSGSLVDGYRLSFLIATGLAVLAAIIVALQLSTKSHRVEPGHQQPGRGAPPPAPPAPAQLGKS</sequence>
<dbReference type="AlphaFoldDB" id="A0A8J3TY82"/>
<feature type="compositionally biased region" description="Pro residues" evidence="7">
    <location>
        <begin position="484"/>
        <end position="493"/>
    </location>
</feature>
<feature type="transmembrane region" description="Helical" evidence="8">
    <location>
        <begin position="237"/>
        <end position="259"/>
    </location>
</feature>
<dbReference type="SUPFAM" id="SSF103473">
    <property type="entry name" value="MFS general substrate transporter"/>
    <property type="match status" value="1"/>
</dbReference>
<dbReference type="PANTHER" id="PTHR42718:SF46">
    <property type="entry name" value="BLR6921 PROTEIN"/>
    <property type="match status" value="1"/>
</dbReference>
<feature type="transmembrane region" description="Helical" evidence="8">
    <location>
        <begin position="177"/>
        <end position="198"/>
    </location>
</feature>
<dbReference type="CDD" id="cd17321">
    <property type="entry name" value="MFS_MMR_MDR_like"/>
    <property type="match status" value="1"/>
</dbReference>
<dbReference type="EMBL" id="BOOO01000056">
    <property type="protein sequence ID" value="GII34734.1"/>
    <property type="molecule type" value="Genomic_DNA"/>
</dbReference>
<dbReference type="PANTHER" id="PTHR42718">
    <property type="entry name" value="MAJOR FACILITATOR SUPERFAMILY MULTIDRUG TRANSPORTER MFSC"/>
    <property type="match status" value="1"/>
</dbReference>
<keyword evidence="11" id="KW-1185">Reference proteome</keyword>
<evidence type="ECO:0000313" key="11">
    <source>
        <dbReference type="Proteomes" id="UP000650628"/>
    </source>
</evidence>
<comment type="subcellular location">
    <subcellularLocation>
        <location evidence="1">Cell membrane</location>
        <topology evidence="1">Multi-pass membrane protein</topology>
    </subcellularLocation>
</comment>
<dbReference type="Proteomes" id="UP000650628">
    <property type="component" value="Unassembled WGS sequence"/>
</dbReference>
<feature type="transmembrane region" description="Helical" evidence="8">
    <location>
        <begin position="115"/>
        <end position="138"/>
    </location>
</feature>
<feature type="transmembrane region" description="Helical" evidence="8">
    <location>
        <begin position="90"/>
        <end position="109"/>
    </location>
</feature>
<evidence type="ECO:0000259" key="9">
    <source>
        <dbReference type="PROSITE" id="PS50850"/>
    </source>
</evidence>
<dbReference type="Gene3D" id="1.20.1250.20">
    <property type="entry name" value="MFS general substrate transporter like domains"/>
    <property type="match status" value="1"/>
</dbReference>
<evidence type="ECO:0000256" key="4">
    <source>
        <dbReference type="ARBA" id="ARBA00022692"/>
    </source>
</evidence>
<feature type="transmembrane region" description="Helical" evidence="8">
    <location>
        <begin position="280"/>
        <end position="303"/>
    </location>
</feature>